<gene>
    <name evidence="3" type="ORF">G3M99_09035</name>
</gene>
<evidence type="ECO:0000313" key="4">
    <source>
        <dbReference type="Proteomes" id="UP000481872"/>
    </source>
</evidence>
<dbReference type="InterPro" id="IPR022123">
    <property type="entry name" value="DUF3658"/>
</dbReference>
<dbReference type="AlphaFoldDB" id="A0A6M0H2P9"/>
<accession>A0A6M0H2P9</accession>
<feature type="domain" description="DUF3658" evidence="2">
    <location>
        <begin position="159"/>
        <end position="261"/>
    </location>
</feature>
<evidence type="ECO:0000259" key="1">
    <source>
        <dbReference type="Pfam" id="PF08874"/>
    </source>
</evidence>
<keyword evidence="4" id="KW-1185">Reference proteome</keyword>
<dbReference type="Proteomes" id="UP000481872">
    <property type="component" value="Unassembled WGS sequence"/>
</dbReference>
<dbReference type="Pfam" id="PF12395">
    <property type="entry name" value="DUF3658"/>
    <property type="match status" value="1"/>
</dbReference>
<evidence type="ECO:0000259" key="2">
    <source>
        <dbReference type="Pfam" id="PF12395"/>
    </source>
</evidence>
<dbReference type="Pfam" id="PF08874">
    <property type="entry name" value="DUF1835"/>
    <property type="match status" value="1"/>
</dbReference>
<sequence>MVEILFGENGATSMKRAIEKGVISGTLENIICLDLILDIGDIREKVDSTYRQNLIFDMYTQNGYDNSEDTLKELQEVKNQYIDEHNRLMDYVLKGEPIRIWYSNTPYDMCGFYYICDLLKDVSNEISAVKLPGYIQIHDVIVLYQSWGEIIPEKFSAFIKYGKRISQMERKLFGDDWLKLIEDNSPLRATINGQLIGVPVDFYDHLIYKYLKVKPMKEIQLIGSILENYPIGVGEWWYASRIEHMIENNKIKILEDSDMKYLRILSNI</sequence>
<reference evidence="3 4" key="1">
    <citation type="submission" date="2020-02" db="EMBL/GenBank/DDBJ databases">
        <title>Genome assembly of a novel Clostridium senegalense strain.</title>
        <authorList>
            <person name="Gupta T.B."/>
            <person name="Jauregui R."/>
            <person name="Maclean P."/>
            <person name="Nawarathana A."/>
            <person name="Brightwell G."/>
        </authorList>
    </citation>
    <scope>NUCLEOTIDE SEQUENCE [LARGE SCALE GENOMIC DNA]</scope>
    <source>
        <strain evidence="3 4">AGRFS4</strain>
    </source>
</reference>
<evidence type="ECO:0000313" key="3">
    <source>
        <dbReference type="EMBL" id="NEU04995.1"/>
    </source>
</evidence>
<comment type="caution">
    <text evidence="3">The sequence shown here is derived from an EMBL/GenBank/DDBJ whole genome shotgun (WGS) entry which is preliminary data.</text>
</comment>
<feature type="domain" description="DUF1835" evidence="1">
    <location>
        <begin position="2"/>
        <end position="130"/>
    </location>
</feature>
<dbReference type="InterPro" id="IPR014973">
    <property type="entry name" value="DUF1835"/>
</dbReference>
<protein>
    <submittedName>
        <fullName evidence="3">DUF1835 domain-containing protein</fullName>
    </submittedName>
</protein>
<organism evidence="3 4">
    <name type="scientific">Clostridium senegalense</name>
    <dbReference type="NCBI Taxonomy" id="1465809"/>
    <lineage>
        <taxon>Bacteria</taxon>
        <taxon>Bacillati</taxon>
        <taxon>Bacillota</taxon>
        <taxon>Clostridia</taxon>
        <taxon>Eubacteriales</taxon>
        <taxon>Clostridiaceae</taxon>
        <taxon>Clostridium</taxon>
    </lineage>
</organism>
<name>A0A6M0H2P9_9CLOT</name>
<proteinExistence type="predicted"/>
<dbReference type="RefSeq" id="WP_199869920.1">
    <property type="nucleotide sequence ID" value="NZ_JAAGPU010000014.1"/>
</dbReference>
<dbReference type="EMBL" id="JAAGPU010000014">
    <property type="protein sequence ID" value="NEU04995.1"/>
    <property type="molecule type" value="Genomic_DNA"/>
</dbReference>